<dbReference type="InterPro" id="IPR036380">
    <property type="entry name" value="Isochorismatase-like_sf"/>
</dbReference>
<dbReference type="EMBL" id="MU155252">
    <property type="protein sequence ID" value="KAF9477715.1"/>
    <property type="molecule type" value="Genomic_DNA"/>
</dbReference>
<dbReference type="Pfam" id="PF00857">
    <property type="entry name" value="Isochorismatase"/>
    <property type="match status" value="1"/>
</dbReference>
<protein>
    <submittedName>
        <fullName evidence="5">Isochorismatase hydrolase</fullName>
    </submittedName>
</protein>
<evidence type="ECO:0000256" key="3">
    <source>
        <dbReference type="SAM" id="MobiDB-lite"/>
    </source>
</evidence>
<dbReference type="InterPro" id="IPR050272">
    <property type="entry name" value="Isochorismatase-like_hydrls"/>
</dbReference>
<dbReference type="PANTHER" id="PTHR43540:SF1">
    <property type="entry name" value="ISOCHORISMATASE HYDROLASE"/>
    <property type="match status" value="1"/>
</dbReference>
<feature type="region of interest" description="Disordered" evidence="3">
    <location>
        <begin position="1"/>
        <end position="40"/>
    </location>
</feature>
<dbReference type="Proteomes" id="UP000807469">
    <property type="component" value="Unassembled WGS sequence"/>
</dbReference>
<evidence type="ECO:0000313" key="6">
    <source>
        <dbReference type="Proteomes" id="UP000807469"/>
    </source>
</evidence>
<evidence type="ECO:0000256" key="1">
    <source>
        <dbReference type="ARBA" id="ARBA00006336"/>
    </source>
</evidence>
<dbReference type="Gene3D" id="3.40.50.850">
    <property type="entry name" value="Isochorismatase-like"/>
    <property type="match status" value="1"/>
</dbReference>
<feature type="domain" description="Isochorismatase-like" evidence="4">
    <location>
        <begin position="43"/>
        <end position="179"/>
    </location>
</feature>
<dbReference type="AlphaFoldDB" id="A0A9P6CYQ3"/>
<keyword evidence="2 5" id="KW-0378">Hydrolase</keyword>
<organism evidence="5 6">
    <name type="scientific">Pholiota conissans</name>
    <dbReference type="NCBI Taxonomy" id="109636"/>
    <lineage>
        <taxon>Eukaryota</taxon>
        <taxon>Fungi</taxon>
        <taxon>Dikarya</taxon>
        <taxon>Basidiomycota</taxon>
        <taxon>Agaricomycotina</taxon>
        <taxon>Agaricomycetes</taxon>
        <taxon>Agaricomycetidae</taxon>
        <taxon>Agaricales</taxon>
        <taxon>Agaricineae</taxon>
        <taxon>Strophariaceae</taxon>
        <taxon>Pholiota</taxon>
    </lineage>
</organism>
<dbReference type="GO" id="GO:0016787">
    <property type="term" value="F:hydrolase activity"/>
    <property type="evidence" value="ECO:0007669"/>
    <property type="project" value="UniProtKB-KW"/>
</dbReference>
<dbReference type="OrthoDB" id="167809at2759"/>
<sequence length="223" mass="23554">MATSAASSSVDTSASTSAHAAPLSPSSSATAHHQHPHHKPHRVLLLLDIQVAMLEPPPIGVPASASVRTHLAQILTQARSARPSPLIVHVRNSGDTGDADEPNTPGWELIFAPLAGEVVVDKRKNNAFAGTDLADVVPPTAEIVVAGFQTDYSIRATCSSALSRGNEVLLIKGAHATYDRIEVLHGGGVTPAWRIEAEIEAELEEAGVHLLEMKDLPGIFMDR</sequence>
<comment type="caution">
    <text evidence="5">The sequence shown here is derived from an EMBL/GenBank/DDBJ whole genome shotgun (WGS) entry which is preliminary data.</text>
</comment>
<comment type="similarity">
    <text evidence="1">Belongs to the isochorismatase family.</text>
</comment>
<reference evidence="5" key="1">
    <citation type="submission" date="2020-11" db="EMBL/GenBank/DDBJ databases">
        <authorList>
            <consortium name="DOE Joint Genome Institute"/>
            <person name="Ahrendt S."/>
            <person name="Riley R."/>
            <person name="Andreopoulos W."/>
            <person name="Labutti K."/>
            <person name="Pangilinan J."/>
            <person name="Ruiz-Duenas F.J."/>
            <person name="Barrasa J.M."/>
            <person name="Sanchez-Garcia M."/>
            <person name="Camarero S."/>
            <person name="Miyauchi S."/>
            <person name="Serrano A."/>
            <person name="Linde D."/>
            <person name="Babiker R."/>
            <person name="Drula E."/>
            <person name="Ayuso-Fernandez I."/>
            <person name="Pacheco R."/>
            <person name="Padilla G."/>
            <person name="Ferreira P."/>
            <person name="Barriuso J."/>
            <person name="Kellner H."/>
            <person name="Castanera R."/>
            <person name="Alfaro M."/>
            <person name="Ramirez L."/>
            <person name="Pisabarro A.G."/>
            <person name="Kuo A."/>
            <person name="Tritt A."/>
            <person name="Lipzen A."/>
            <person name="He G."/>
            <person name="Yan M."/>
            <person name="Ng V."/>
            <person name="Cullen D."/>
            <person name="Martin F."/>
            <person name="Rosso M.-N."/>
            <person name="Henrissat B."/>
            <person name="Hibbett D."/>
            <person name="Martinez A.T."/>
            <person name="Grigoriev I.V."/>
        </authorList>
    </citation>
    <scope>NUCLEOTIDE SEQUENCE</scope>
    <source>
        <strain evidence="5">CIRM-BRFM 674</strain>
    </source>
</reference>
<dbReference type="PANTHER" id="PTHR43540">
    <property type="entry name" value="PEROXYUREIDOACRYLATE/UREIDOACRYLATE AMIDOHYDROLASE-RELATED"/>
    <property type="match status" value="1"/>
</dbReference>
<proteinExistence type="inferred from homology"/>
<feature type="compositionally biased region" description="Low complexity" evidence="3">
    <location>
        <begin position="1"/>
        <end position="31"/>
    </location>
</feature>
<dbReference type="InterPro" id="IPR000868">
    <property type="entry name" value="Isochorismatase-like_dom"/>
</dbReference>
<gene>
    <name evidence="5" type="ORF">BDN70DRAFT_837356</name>
</gene>
<evidence type="ECO:0000313" key="5">
    <source>
        <dbReference type="EMBL" id="KAF9477715.1"/>
    </source>
</evidence>
<evidence type="ECO:0000259" key="4">
    <source>
        <dbReference type="Pfam" id="PF00857"/>
    </source>
</evidence>
<accession>A0A9P6CYQ3</accession>
<dbReference type="SUPFAM" id="SSF52499">
    <property type="entry name" value="Isochorismatase-like hydrolases"/>
    <property type="match status" value="1"/>
</dbReference>
<evidence type="ECO:0000256" key="2">
    <source>
        <dbReference type="ARBA" id="ARBA00022801"/>
    </source>
</evidence>
<keyword evidence="6" id="KW-1185">Reference proteome</keyword>
<name>A0A9P6CYQ3_9AGAR</name>